<evidence type="ECO:0000313" key="4">
    <source>
        <dbReference type="Proteomes" id="UP000216207"/>
    </source>
</evidence>
<keyword evidence="3" id="KW-0418">Kinase</keyword>
<dbReference type="CDD" id="cd05399">
    <property type="entry name" value="NT_Rel-Spo_like"/>
    <property type="match status" value="1"/>
</dbReference>
<reference evidence="3 4" key="1">
    <citation type="submission" date="2017-07" db="EMBL/GenBank/DDBJ databases">
        <title>Isolation and whole genome analysis of endospore-forming bacteria from heroin.</title>
        <authorList>
            <person name="Kalinowski J."/>
            <person name="Ahrens B."/>
            <person name="Al-Dilaimi A."/>
            <person name="Winkler A."/>
            <person name="Wibberg D."/>
            <person name="Schleenbecker U."/>
            <person name="Ruckert C."/>
            <person name="Wolfel R."/>
            <person name="Grass G."/>
        </authorList>
    </citation>
    <scope>NUCLEOTIDE SEQUENCE [LARGE SCALE GENOMIC DNA]</scope>
    <source>
        <strain evidence="3 4">7539</strain>
    </source>
</reference>
<name>A0A268P1C6_SHOCL</name>
<accession>A0A268P1C6</accession>
<dbReference type="SMART" id="SM00954">
    <property type="entry name" value="RelA_SpoT"/>
    <property type="match status" value="1"/>
</dbReference>
<dbReference type="UniPathway" id="UPA00908">
    <property type="reaction ID" value="UER00884"/>
</dbReference>
<dbReference type="InterPro" id="IPR052366">
    <property type="entry name" value="GTP_Pyrophosphokinase"/>
</dbReference>
<dbReference type="OMA" id="CVEVQIR"/>
<dbReference type="GO" id="GO:0015970">
    <property type="term" value="P:guanosine tetraphosphate biosynthetic process"/>
    <property type="evidence" value="ECO:0007669"/>
    <property type="project" value="UniProtKB-UniPathway"/>
</dbReference>
<dbReference type="RefSeq" id="WP_011247381.1">
    <property type="nucleotide sequence ID" value="NZ_BOQQ01000002.1"/>
</dbReference>
<dbReference type="GO" id="GO:0016301">
    <property type="term" value="F:kinase activity"/>
    <property type="evidence" value="ECO:0007669"/>
    <property type="project" value="UniProtKB-KW"/>
</dbReference>
<dbReference type="AlphaFoldDB" id="A0A268P1C6"/>
<dbReference type="PANTHER" id="PTHR47837">
    <property type="entry name" value="GTP PYROPHOSPHOKINASE YJBM"/>
    <property type="match status" value="1"/>
</dbReference>
<dbReference type="InterPro" id="IPR007685">
    <property type="entry name" value="RelA_SpoT"/>
</dbReference>
<proteinExistence type="predicted"/>
<dbReference type="Pfam" id="PF04607">
    <property type="entry name" value="RelA_SpoT"/>
    <property type="match status" value="1"/>
</dbReference>
<dbReference type="EMBL" id="NPCC01000008">
    <property type="protein sequence ID" value="PAE89543.1"/>
    <property type="molecule type" value="Genomic_DNA"/>
</dbReference>
<sequence>MNDPLLTFEKAKQLKQQLTEFMMMYKFALDEMETRISILQEEFELMHDYSPIEHVKTRLKSPESIFEKARRKNIPFHLHVLKNSIQDIAGIRITCSFLSDIYRLEEMLRKQSDMHVVTVKDYIKKPKENGYRSLHMIVKVPVYTSARKEEVFVEIQIRTIAMDFWASLEHKIFYKYNQNVPKQLISELTEAAHSAAALDEKMEHIHHEMSAVKQKQAAQPSESEQLQLNSHTFAIPRKLLESLQKLPDDLSGV</sequence>
<comment type="caution">
    <text evidence="3">The sequence shown here is derived from an EMBL/GenBank/DDBJ whole genome shotgun (WGS) entry which is preliminary data.</text>
</comment>
<dbReference type="Gene3D" id="3.30.460.10">
    <property type="entry name" value="Beta Polymerase, domain 2"/>
    <property type="match status" value="1"/>
</dbReference>
<keyword evidence="3" id="KW-0808">Transferase</keyword>
<gene>
    <name evidence="3" type="ORF">CHH72_07850</name>
</gene>
<feature type="domain" description="RelA/SpoT" evidence="2">
    <location>
        <begin position="57"/>
        <end position="180"/>
    </location>
</feature>
<protein>
    <submittedName>
        <fullName evidence="3">GTP pyrophosphokinase</fullName>
    </submittedName>
</protein>
<organism evidence="3 4">
    <name type="scientific">Shouchella clausii</name>
    <name type="common">Alkalihalobacillus clausii</name>
    <dbReference type="NCBI Taxonomy" id="79880"/>
    <lineage>
        <taxon>Bacteria</taxon>
        <taxon>Bacillati</taxon>
        <taxon>Bacillota</taxon>
        <taxon>Bacilli</taxon>
        <taxon>Bacillales</taxon>
        <taxon>Bacillaceae</taxon>
        <taxon>Shouchella</taxon>
    </lineage>
</organism>
<dbReference type="Gene3D" id="1.10.287.860">
    <property type="entry name" value="Nucleotidyltransferase"/>
    <property type="match status" value="1"/>
</dbReference>
<dbReference type="SUPFAM" id="SSF81301">
    <property type="entry name" value="Nucleotidyltransferase"/>
    <property type="match status" value="1"/>
</dbReference>
<dbReference type="InterPro" id="IPR043519">
    <property type="entry name" value="NT_sf"/>
</dbReference>
<dbReference type="PANTHER" id="PTHR47837:SF2">
    <property type="entry name" value="GTP PYROPHOSPHOKINASE YWAC"/>
    <property type="match status" value="1"/>
</dbReference>
<dbReference type="Proteomes" id="UP000216207">
    <property type="component" value="Unassembled WGS sequence"/>
</dbReference>
<comment type="pathway">
    <text evidence="1">Purine metabolism; ppGpp biosynthesis; ppGpp from GTP: step 1/2.</text>
</comment>
<evidence type="ECO:0000313" key="3">
    <source>
        <dbReference type="EMBL" id="PAE89543.1"/>
    </source>
</evidence>
<evidence type="ECO:0000259" key="2">
    <source>
        <dbReference type="SMART" id="SM00954"/>
    </source>
</evidence>
<evidence type="ECO:0000256" key="1">
    <source>
        <dbReference type="ARBA" id="ARBA00004976"/>
    </source>
</evidence>